<name>A0AAD8EIF4_DIPPU</name>
<comment type="caution">
    <text evidence="1">The sequence shown here is derived from an EMBL/GenBank/DDBJ whole genome shotgun (WGS) entry which is preliminary data.</text>
</comment>
<dbReference type="Proteomes" id="UP001233999">
    <property type="component" value="Unassembled WGS sequence"/>
</dbReference>
<feature type="non-terminal residue" evidence="1">
    <location>
        <position position="107"/>
    </location>
</feature>
<evidence type="ECO:0000313" key="1">
    <source>
        <dbReference type="EMBL" id="KAJ9591760.1"/>
    </source>
</evidence>
<reference evidence="1" key="2">
    <citation type="submission" date="2023-05" db="EMBL/GenBank/DDBJ databases">
        <authorList>
            <person name="Fouks B."/>
        </authorList>
    </citation>
    <scope>NUCLEOTIDE SEQUENCE</scope>
    <source>
        <strain evidence="1">Stay&amp;Tobe</strain>
        <tissue evidence="1">Testes</tissue>
    </source>
</reference>
<keyword evidence="2" id="KW-1185">Reference proteome</keyword>
<protein>
    <submittedName>
        <fullName evidence="1">Uncharacterized protein</fullName>
    </submittedName>
</protein>
<proteinExistence type="predicted"/>
<evidence type="ECO:0000313" key="2">
    <source>
        <dbReference type="Proteomes" id="UP001233999"/>
    </source>
</evidence>
<sequence>VISGLKKTLTVPLWRNISRDAHLPLPPPGFARINKLDNQKLIRKHEFLKQQIVRSSVTHTTDPELASYTTNPVLTPPKTRKKFKMSTKPQFCQSCPFYVILNVFHKF</sequence>
<gene>
    <name evidence="1" type="ORF">L9F63_001696</name>
</gene>
<accession>A0AAD8EIF4</accession>
<dbReference type="AlphaFoldDB" id="A0AAD8EIF4"/>
<organism evidence="1 2">
    <name type="scientific">Diploptera punctata</name>
    <name type="common">Pacific beetle cockroach</name>
    <dbReference type="NCBI Taxonomy" id="6984"/>
    <lineage>
        <taxon>Eukaryota</taxon>
        <taxon>Metazoa</taxon>
        <taxon>Ecdysozoa</taxon>
        <taxon>Arthropoda</taxon>
        <taxon>Hexapoda</taxon>
        <taxon>Insecta</taxon>
        <taxon>Pterygota</taxon>
        <taxon>Neoptera</taxon>
        <taxon>Polyneoptera</taxon>
        <taxon>Dictyoptera</taxon>
        <taxon>Blattodea</taxon>
        <taxon>Blaberoidea</taxon>
        <taxon>Blaberidae</taxon>
        <taxon>Diplopterinae</taxon>
        <taxon>Diploptera</taxon>
    </lineage>
</organism>
<dbReference type="EMBL" id="JASPKZ010003857">
    <property type="protein sequence ID" value="KAJ9591760.1"/>
    <property type="molecule type" value="Genomic_DNA"/>
</dbReference>
<reference evidence="1" key="1">
    <citation type="journal article" date="2023" name="IScience">
        <title>Live-bearing cockroach genome reveals convergent evolutionary mechanisms linked to viviparity in insects and beyond.</title>
        <authorList>
            <person name="Fouks B."/>
            <person name="Harrison M.C."/>
            <person name="Mikhailova A.A."/>
            <person name="Marchal E."/>
            <person name="English S."/>
            <person name="Carruthers M."/>
            <person name="Jennings E.C."/>
            <person name="Chiamaka E.L."/>
            <person name="Frigard R.A."/>
            <person name="Pippel M."/>
            <person name="Attardo G.M."/>
            <person name="Benoit J.B."/>
            <person name="Bornberg-Bauer E."/>
            <person name="Tobe S.S."/>
        </authorList>
    </citation>
    <scope>NUCLEOTIDE SEQUENCE</scope>
    <source>
        <strain evidence="1">Stay&amp;Tobe</strain>
    </source>
</reference>
<feature type="non-terminal residue" evidence="1">
    <location>
        <position position="1"/>
    </location>
</feature>